<dbReference type="SMART" id="SM00317">
    <property type="entry name" value="SET"/>
    <property type="match status" value="1"/>
</dbReference>
<organism evidence="8 9">
    <name type="scientific">Roridomyces roridus</name>
    <dbReference type="NCBI Taxonomy" id="1738132"/>
    <lineage>
        <taxon>Eukaryota</taxon>
        <taxon>Fungi</taxon>
        <taxon>Dikarya</taxon>
        <taxon>Basidiomycota</taxon>
        <taxon>Agaricomycotina</taxon>
        <taxon>Agaricomycetes</taxon>
        <taxon>Agaricomycetidae</taxon>
        <taxon>Agaricales</taxon>
        <taxon>Marasmiineae</taxon>
        <taxon>Mycenaceae</taxon>
        <taxon>Roridomyces</taxon>
    </lineage>
</organism>
<dbReference type="Gene3D" id="6.10.140.2220">
    <property type="match status" value="1"/>
</dbReference>
<evidence type="ECO:0000256" key="6">
    <source>
        <dbReference type="ARBA" id="ARBA00048619"/>
    </source>
</evidence>
<protein>
    <recommendedName>
        <fullName evidence="5">Histone-lysine N-methyltransferase SET5</fullName>
    </recommendedName>
    <alternativeName>
        <fullName evidence="4">SET domain-containing protein 5</fullName>
    </alternativeName>
</protein>
<proteinExistence type="predicted"/>
<evidence type="ECO:0000256" key="3">
    <source>
        <dbReference type="ARBA" id="ARBA00022691"/>
    </source>
</evidence>
<dbReference type="Gene3D" id="2.170.270.10">
    <property type="entry name" value="SET domain"/>
    <property type="match status" value="1"/>
</dbReference>
<sequence>MSSPSDEELQTVLSELKNSNPVLGIPKLHALLRAEHPDWAVSEKRTRKILAVLKESAAAAGDDDDGTPHPSSELIQGLDVKQWTPRVQVKLFDKKRGKGLVATQKIKAGETIWTEDPWVITPEWDIYDKQRASLACAFCTTLFPSVSAARSAPRCPHCPAAFCNSLCRKRAIERTHPLLCPAQNPSSMPLLRWVRGKEWLALGALVQATARVLLSPEAGEWATLRGFAVMGMEERAKYSFRSQPDRETWREAWGLYCRAFGRSTVKGEKRPSTDKLPEEERKVAAILRRTLPPDVEEALFDYDKGFLRGLGRMSLNLEAHGGLYTLHAHLNHACTPNVSIRHLDQRKALSRISVLALSDVAPGEELVITYVNPQMSYKERRREIDAWGFVCGCGKCVEEGKGWAEDAGGNGVEGEGGFGDLESELKAGLGVM</sequence>
<evidence type="ECO:0000313" key="9">
    <source>
        <dbReference type="Proteomes" id="UP001221142"/>
    </source>
</evidence>
<dbReference type="InterPro" id="IPR046341">
    <property type="entry name" value="SET_dom_sf"/>
</dbReference>
<dbReference type="Proteomes" id="UP001221142">
    <property type="component" value="Unassembled WGS sequence"/>
</dbReference>
<dbReference type="AlphaFoldDB" id="A0AAD7B1G5"/>
<dbReference type="EMBL" id="JARKIF010000050">
    <property type="protein sequence ID" value="KAJ7607329.1"/>
    <property type="molecule type" value="Genomic_DNA"/>
</dbReference>
<dbReference type="PANTHER" id="PTHR46402:SF2">
    <property type="entry name" value="HISTONE-LYSINE N-TRIMETHYLTRANSFERASE SMYD5"/>
    <property type="match status" value="1"/>
</dbReference>
<evidence type="ECO:0000256" key="4">
    <source>
        <dbReference type="ARBA" id="ARBA00042380"/>
    </source>
</evidence>
<dbReference type="GO" id="GO:0042799">
    <property type="term" value="F:histone H4K20 methyltransferase activity"/>
    <property type="evidence" value="ECO:0007669"/>
    <property type="project" value="TreeGrafter"/>
</dbReference>
<dbReference type="SUPFAM" id="SSF82199">
    <property type="entry name" value="SET domain"/>
    <property type="match status" value="1"/>
</dbReference>
<gene>
    <name evidence="8" type="ORF">FB45DRAFT_846812</name>
</gene>
<dbReference type="InterPro" id="IPR001214">
    <property type="entry name" value="SET_dom"/>
</dbReference>
<evidence type="ECO:0000313" key="8">
    <source>
        <dbReference type="EMBL" id="KAJ7607329.1"/>
    </source>
</evidence>
<dbReference type="Pfam" id="PF00856">
    <property type="entry name" value="SET"/>
    <property type="match status" value="1"/>
</dbReference>
<reference evidence="8" key="1">
    <citation type="submission" date="2023-03" db="EMBL/GenBank/DDBJ databases">
        <title>Massive genome expansion in bonnet fungi (Mycena s.s.) driven by repeated elements and novel gene families across ecological guilds.</title>
        <authorList>
            <consortium name="Lawrence Berkeley National Laboratory"/>
            <person name="Harder C.B."/>
            <person name="Miyauchi S."/>
            <person name="Viragh M."/>
            <person name="Kuo A."/>
            <person name="Thoen E."/>
            <person name="Andreopoulos B."/>
            <person name="Lu D."/>
            <person name="Skrede I."/>
            <person name="Drula E."/>
            <person name="Henrissat B."/>
            <person name="Morin E."/>
            <person name="Kohler A."/>
            <person name="Barry K."/>
            <person name="LaButti K."/>
            <person name="Morin E."/>
            <person name="Salamov A."/>
            <person name="Lipzen A."/>
            <person name="Mereny Z."/>
            <person name="Hegedus B."/>
            <person name="Baldrian P."/>
            <person name="Stursova M."/>
            <person name="Weitz H."/>
            <person name="Taylor A."/>
            <person name="Grigoriev I.V."/>
            <person name="Nagy L.G."/>
            <person name="Martin F."/>
            <person name="Kauserud H."/>
        </authorList>
    </citation>
    <scope>NUCLEOTIDE SEQUENCE</scope>
    <source>
        <strain evidence="8">9284</strain>
    </source>
</reference>
<name>A0AAD7B1G5_9AGAR</name>
<dbReference type="CDD" id="cd20071">
    <property type="entry name" value="SET_SMYD"/>
    <property type="match status" value="1"/>
</dbReference>
<keyword evidence="2" id="KW-0808">Transferase</keyword>
<evidence type="ECO:0000256" key="5">
    <source>
        <dbReference type="ARBA" id="ARBA00044528"/>
    </source>
</evidence>
<feature type="domain" description="SET" evidence="7">
    <location>
        <begin position="85"/>
        <end position="371"/>
    </location>
</feature>
<keyword evidence="9" id="KW-1185">Reference proteome</keyword>
<dbReference type="GO" id="GO:0032259">
    <property type="term" value="P:methylation"/>
    <property type="evidence" value="ECO:0007669"/>
    <property type="project" value="UniProtKB-KW"/>
</dbReference>
<keyword evidence="1" id="KW-0489">Methyltransferase</keyword>
<evidence type="ECO:0000256" key="1">
    <source>
        <dbReference type="ARBA" id="ARBA00022603"/>
    </source>
</evidence>
<dbReference type="Gene3D" id="1.10.220.160">
    <property type="match status" value="1"/>
</dbReference>
<dbReference type="PROSITE" id="PS50280">
    <property type="entry name" value="SET"/>
    <property type="match status" value="1"/>
</dbReference>
<keyword evidence="3" id="KW-0949">S-adenosyl-L-methionine</keyword>
<evidence type="ECO:0000259" key="7">
    <source>
        <dbReference type="PROSITE" id="PS50280"/>
    </source>
</evidence>
<evidence type="ECO:0000256" key="2">
    <source>
        <dbReference type="ARBA" id="ARBA00022679"/>
    </source>
</evidence>
<accession>A0AAD7B1G5</accession>
<comment type="catalytic activity">
    <reaction evidence="6">
        <text>L-lysyl-[histone] + S-adenosyl-L-methionine = N(6)-methyl-L-lysyl-[histone] + S-adenosyl-L-homocysteine + H(+)</text>
        <dbReference type="Rhea" id="RHEA:10024"/>
        <dbReference type="Rhea" id="RHEA-COMP:9845"/>
        <dbReference type="Rhea" id="RHEA-COMP:9846"/>
        <dbReference type="ChEBI" id="CHEBI:15378"/>
        <dbReference type="ChEBI" id="CHEBI:29969"/>
        <dbReference type="ChEBI" id="CHEBI:57856"/>
        <dbReference type="ChEBI" id="CHEBI:59789"/>
        <dbReference type="ChEBI" id="CHEBI:61929"/>
    </reaction>
    <physiologicalReaction direction="left-to-right" evidence="6">
        <dbReference type="Rhea" id="RHEA:10025"/>
    </physiologicalReaction>
</comment>
<dbReference type="GO" id="GO:0045814">
    <property type="term" value="P:negative regulation of gene expression, epigenetic"/>
    <property type="evidence" value="ECO:0007669"/>
    <property type="project" value="TreeGrafter"/>
</dbReference>
<dbReference type="PANTHER" id="PTHR46402">
    <property type="entry name" value="SET AND MYND DOMAIN-CONTAINING PROTEIN 5"/>
    <property type="match status" value="1"/>
</dbReference>
<comment type="caution">
    <text evidence="8">The sequence shown here is derived from an EMBL/GenBank/DDBJ whole genome shotgun (WGS) entry which is preliminary data.</text>
</comment>